<comment type="caution">
    <text evidence="4">The sequence shown here is derived from an EMBL/GenBank/DDBJ whole genome shotgun (WGS) entry which is preliminary data.</text>
</comment>
<evidence type="ECO:0000313" key="5">
    <source>
        <dbReference type="Proteomes" id="UP000291485"/>
    </source>
</evidence>
<dbReference type="PANTHER" id="PTHR24123:SF33">
    <property type="entry name" value="PROTEIN HOS4"/>
    <property type="match status" value="1"/>
</dbReference>
<dbReference type="AlphaFoldDB" id="A0A4R0P328"/>
<keyword evidence="5" id="KW-1185">Reference proteome</keyword>
<dbReference type="InterPro" id="IPR051165">
    <property type="entry name" value="Multifunctional_ANK_Repeat"/>
</dbReference>
<reference evidence="4 5" key="1">
    <citation type="submission" date="2019-02" db="EMBL/GenBank/DDBJ databases">
        <title>Pedobacter sp. RP-3-11 sp. nov., isolated from Arctic soil.</title>
        <authorList>
            <person name="Dahal R.H."/>
        </authorList>
    </citation>
    <scope>NUCLEOTIDE SEQUENCE [LARGE SCALE GENOMIC DNA]</scope>
    <source>
        <strain evidence="4 5">RP-3-11</strain>
    </source>
</reference>
<dbReference type="Proteomes" id="UP000291485">
    <property type="component" value="Unassembled WGS sequence"/>
</dbReference>
<dbReference type="Pfam" id="PF12796">
    <property type="entry name" value="Ank_2"/>
    <property type="match status" value="1"/>
</dbReference>
<feature type="repeat" description="ANK" evidence="3">
    <location>
        <begin position="187"/>
        <end position="219"/>
    </location>
</feature>
<gene>
    <name evidence="4" type="ORF">EZ449_07130</name>
</gene>
<proteinExistence type="predicted"/>
<keyword evidence="2 3" id="KW-0040">ANK repeat</keyword>
<dbReference type="SMART" id="SM00248">
    <property type="entry name" value="ANK"/>
    <property type="match status" value="6"/>
</dbReference>
<dbReference type="InterPro" id="IPR036770">
    <property type="entry name" value="Ankyrin_rpt-contain_sf"/>
</dbReference>
<keyword evidence="1" id="KW-0677">Repeat</keyword>
<dbReference type="SUPFAM" id="SSF48403">
    <property type="entry name" value="Ankyrin repeat"/>
    <property type="match status" value="1"/>
</dbReference>
<dbReference type="PANTHER" id="PTHR24123">
    <property type="entry name" value="ANKYRIN REPEAT-CONTAINING"/>
    <property type="match status" value="1"/>
</dbReference>
<evidence type="ECO:0000313" key="4">
    <source>
        <dbReference type="EMBL" id="TCD11255.1"/>
    </source>
</evidence>
<name>A0A4R0P328_9SPHI</name>
<evidence type="ECO:0000256" key="1">
    <source>
        <dbReference type="ARBA" id="ARBA00022737"/>
    </source>
</evidence>
<dbReference type="Gene3D" id="1.25.40.20">
    <property type="entry name" value="Ankyrin repeat-containing domain"/>
    <property type="match status" value="3"/>
</dbReference>
<dbReference type="OrthoDB" id="5657095at2"/>
<protein>
    <submittedName>
        <fullName evidence="4">Ankyrin repeat domain-containing protein</fullName>
    </submittedName>
</protein>
<sequence>MILEEAIRERDFSNALIALGNGEKLPSDLNIHLRAMLYEILIEEKQFDILHLFAHHKIIETDIYEYDSFDHSFFYAFFNSRKIDDELNDFFDVFVGHFTNINDEIKGYTLISYAFIKSANLRNIQALINFGCDASFRNHEDENILHQLVKSDEGIYRMSSESYYDLFKAYTDILIGQGIEIDEPNTINETALLSALRFRKVNLATILLEHGANPNHVDHDGNNAFYYAIIWNHSLDAYLKLSEYASPELNEVNSLGQTVLFNYVTEINFDSMETNQAIIKQLINDGADLYKAGNRYGEQRTTLDMAAGKSVEILQAILETGNIDLNAQDSHGNTLLHKVRAYNVNEDHDKAKDTYRKVKLLLENGADAGISNDEDKTALMLASDDNYKIKTVELLMKQS</sequence>
<organism evidence="4 5">
    <name type="scientific">Pedobacter frigidisoli</name>
    <dbReference type="NCBI Taxonomy" id="2530455"/>
    <lineage>
        <taxon>Bacteria</taxon>
        <taxon>Pseudomonadati</taxon>
        <taxon>Bacteroidota</taxon>
        <taxon>Sphingobacteriia</taxon>
        <taxon>Sphingobacteriales</taxon>
        <taxon>Sphingobacteriaceae</taxon>
        <taxon>Pedobacter</taxon>
    </lineage>
</organism>
<evidence type="ECO:0000256" key="2">
    <source>
        <dbReference type="ARBA" id="ARBA00023043"/>
    </source>
</evidence>
<dbReference type="EMBL" id="SJSN01000004">
    <property type="protein sequence ID" value="TCD11255.1"/>
    <property type="molecule type" value="Genomic_DNA"/>
</dbReference>
<accession>A0A4R0P328</accession>
<dbReference type="RefSeq" id="WP_131557269.1">
    <property type="nucleotide sequence ID" value="NZ_SJSN01000004.1"/>
</dbReference>
<dbReference type="InterPro" id="IPR002110">
    <property type="entry name" value="Ankyrin_rpt"/>
</dbReference>
<dbReference type="PROSITE" id="PS50088">
    <property type="entry name" value="ANK_REPEAT"/>
    <property type="match status" value="1"/>
</dbReference>
<evidence type="ECO:0000256" key="3">
    <source>
        <dbReference type="PROSITE-ProRule" id="PRU00023"/>
    </source>
</evidence>